<reference evidence="1" key="1">
    <citation type="submission" date="2021-01" db="EMBL/GenBank/DDBJ databases">
        <authorList>
            <person name="Corre E."/>
            <person name="Pelletier E."/>
            <person name="Niang G."/>
            <person name="Scheremetjew M."/>
            <person name="Finn R."/>
            <person name="Kale V."/>
            <person name="Holt S."/>
            <person name="Cochrane G."/>
            <person name="Meng A."/>
            <person name="Brown T."/>
            <person name="Cohen L."/>
        </authorList>
    </citation>
    <scope>NUCLEOTIDE SEQUENCE</scope>
    <source>
        <strain evidence="1">RCC1130</strain>
    </source>
</reference>
<evidence type="ECO:0008006" key="2">
    <source>
        <dbReference type="Google" id="ProtNLM"/>
    </source>
</evidence>
<dbReference type="AlphaFoldDB" id="A0A7S0NUW0"/>
<name>A0A7S0NUW0_9EUKA</name>
<dbReference type="EMBL" id="HBER01022647">
    <property type="protein sequence ID" value="CAD8536040.1"/>
    <property type="molecule type" value="Transcribed_RNA"/>
</dbReference>
<organism evidence="1">
    <name type="scientific">Calcidiscus leptoporus</name>
    <dbReference type="NCBI Taxonomy" id="127549"/>
    <lineage>
        <taxon>Eukaryota</taxon>
        <taxon>Haptista</taxon>
        <taxon>Haptophyta</taxon>
        <taxon>Prymnesiophyceae</taxon>
        <taxon>Coccolithales</taxon>
        <taxon>Calcidiscaceae</taxon>
        <taxon>Calcidiscus</taxon>
    </lineage>
</organism>
<sequence length="99" mass="11120">MAYGEHIRYLKVRAQQLSDEADHERSANCISIARTLCDDSDHELVCNQAVEELQRGNAKASLKLFSHALAICEGRDRRLVEMLSRVYGRSRDASGAQQS</sequence>
<proteinExistence type="predicted"/>
<evidence type="ECO:0000313" key="1">
    <source>
        <dbReference type="EMBL" id="CAD8536040.1"/>
    </source>
</evidence>
<protein>
    <recommendedName>
        <fullName evidence="2">ER membrane protein complex subunit 2</fullName>
    </recommendedName>
</protein>
<gene>
    <name evidence="1" type="ORF">CLEP1334_LOCUS11320</name>
</gene>
<accession>A0A7S0NUW0</accession>